<proteinExistence type="predicted"/>
<dbReference type="AlphaFoldDB" id="A0A8H4PT76"/>
<evidence type="ECO:0000313" key="2">
    <source>
        <dbReference type="Proteomes" id="UP000557566"/>
    </source>
</evidence>
<dbReference type="Proteomes" id="UP000557566">
    <property type="component" value="Unassembled WGS sequence"/>
</dbReference>
<evidence type="ECO:0000313" key="1">
    <source>
        <dbReference type="EMBL" id="KAF4509985.1"/>
    </source>
</evidence>
<dbReference type="OrthoDB" id="10662131at2759"/>
<comment type="caution">
    <text evidence="1">The sequence shown here is derived from an EMBL/GenBank/DDBJ whole genome shotgun (WGS) entry which is preliminary data.</text>
</comment>
<accession>A0A8H4PT76</accession>
<gene>
    <name evidence="1" type="ORF">G6O67_001915</name>
</gene>
<name>A0A8H4PT76_9HYPO</name>
<keyword evidence="2" id="KW-1185">Reference proteome</keyword>
<dbReference type="EMBL" id="JAAVMX010000003">
    <property type="protein sequence ID" value="KAF4509985.1"/>
    <property type="molecule type" value="Genomic_DNA"/>
</dbReference>
<reference evidence="1 2" key="1">
    <citation type="journal article" date="2020" name="Genome Biol. Evol.">
        <title>A new high-quality draft genome assembly of the Chinese cordyceps Ophiocordyceps sinensis.</title>
        <authorList>
            <person name="Shu R."/>
            <person name="Zhang J."/>
            <person name="Meng Q."/>
            <person name="Zhang H."/>
            <person name="Zhou G."/>
            <person name="Li M."/>
            <person name="Wu P."/>
            <person name="Zhao Y."/>
            <person name="Chen C."/>
            <person name="Qin Q."/>
        </authorList>
    </citation>
    <scope>NUCLEOTIDE SEQUENCE [LARGE SCALE GENOMIC DNA]</scope>
    <source>
        <strain evidence="1 2">IOZ07</strain>
    </source>
</reference>
<protein>
    <submittedName>
        <fullName evidence="1">Uncharacterized protein</fullName>
    </submittedName>
</protein>
<organism evidence="1 2">
    <name type="scientific">Ophiocordyceps sinensis</name>
    <dbReference type="NCBI Taxonomy" id="72228"/>
    <lineage>
        <taxon>Eukaryota</taxon>
        <taxon>Fungi</taxon>
        <taxon>Dikarya</taxon>
        <taxon>Ascomycota</taxon>
        <taxon>Pezizomycotina</taxon>
        <taxon>Sordariomycetes</taxon>
        <taxon>Hypocreomycetidae</taxon>
        <taxon>Hypocreales</taxon>
        <taxon>Ophiocordycipitaceae</taxon>
        <taxon>Ophiocordyceps</taxon>
    </lineage>
</organism>
<sequence>MVELSCVWKDARSSRCIQCNSRGDLCESVPAMISGDMADLCGIRTKIAELWNTRDEAEKKTINLIFYQVSRHPPRLTLPGFRRAIQIYGSEPNLLRSLKSSAASFTAWNAANPALYRDFVDAVDLADQLVQHWADMKPRLGARPGWLERKRVKHGIGFGTQQLDTGIFELRIGDLSSSERPLVLEPSQHDFPASPGIFRGS</sequence>